<reference evidence="1" key="1">
    <citation type="submission" date="2025-08" db="UniProtKB">
        <authorList>
            <consortium name="Ensembl"/>
        </authorList>
    </citation>
    <scope>IDENTIFICATION</scope>
</reference>
<dbReference type="Proteomes" id="UP000261500">
    <property type="component" value="Unplaced"/>
</dbReference>
<sequence length="73" mass="8268">MDGWREGSSSLFRVSLTSYQHAVFNNNCSCETVTLKVFVPNKLLDCLPRSACLPNERLRWNTNETCSRSVSVV</sequence>
<dbReference type="GeneTree" id="ENSGT00940000182443"/>
<evidence type="ECO:0000313" key="2">
    <source>
        <dbReference type="Proteomes" id="UP000261500"/>
    </source>
</evidence>
<dbReference type="AlphaFoldDB" id="A0A3B3TQY6"/>
<name>A0A3B3TQY6_9TELE</name>
<evidence type="ECO:0008006" key="3">
    <source>
        <dbReference type="Google" id="ProtNLM"/>
    </source>
</evidence>
<accession>A0A3B3TQY6</accession>
<proteinExistence type="predicted"/>
<protein>
    <recommendedName>
        <fullName evidence="3">Calmodulin binding transcription activator 1</fullName>
    </recommendedName>
</protein>
<reference evidence="1" key="2">
    <citation type="submission" date="2025-09" db="UniProtKB">
        <authorList>
            <consortium name="Ensembl"/>
        </authorList>
    </citation>
    <scope>IDENTIFICATION</scope>
</reference>
<dbReference type="Ensembl" id="ENSPLAT00000012064.1">
    <property type="protein sequence ID" value="ENSPLAP00000003027.1"/>
    <property type="gene ID" value="ENSPLAG00000000077.1"/>
</dbReference>
<organism evidence="1 2">
    <name type="scientific">Poecilia latipinna</name>
    <name type="common">sailfin molly</name>
    <dbReference type="NCBI Taxonomy" id="48699"/>
    <lineage>
        <taxon>Eukaryota</taxon>
        <taxon>Metazoa</taxon>
        <taxon>Chordata</taxon>
        <taxon>Craniata</taxon>
        <taxon>Vertebrata</taxon>
        <taxon>Euteleostomi</taxon>
        <taxon>Actinopterygii</taxon>
        <taxon>Neopterygii</taxon>
        <taxon>Teleostei</taxon>
        <taxon>Neoteleostei</taxon>
        <taxon>Acanthomorphata</taxon>
        <taxon>Ovalentaria</taxon>
        <taxon>Atherinomorphae</taxon>
        <taxon>Cyprinodontiformes</taxon>
        <taxon>Poeciliidae</taxon>
        <taxon>Poeciliinae</taxon>
        <taxon>Poecilia</taxon>
    </lineage>
</organism>
<keyword evidence="2" id="KW-1185">Reference proteome</keyword>
<evidence type="ECO:0000313" key="1">
    <source>
        <dbReference type="Ensembl" id="ENSPLAP00000003027.1"/>
    </source>
</evidence>